<dbReference type="PANTHER" id="PTHR28154:SF1">
    <property type="entry name" value="CELL WALL SYNTHESIS PROTEIN KNH1-RELATED"/>
    <property type="match status" value="1"/>
</dbReference>
<evidence type="ECO:0000313" key="6">
    <source>
        <dbReference type="Proteomes" id="UP000800041"/>
    </source>
</evidence>
<dbReference type="InterPro" id="IPR018466">
    <property type="entry name" value="Kre9/Knh1-like_N"/>
</dbReference>
<evidence type="ECO:0000256" key="1">
    <source>
        <dbReference type="ARBA" id="ARBA00022729"/>
    </source>
</evidence>
<reference evidence="5" key="1">
    <citation type="journal article" date="2020" name="Stud. Mycol.">
        <title>101 Dothideomycetes genomes: a test case for predicting lifestyles and emergence of pathogens.</title>
        <authorList>
            <person name="Haridas S."/>
            <person name="Albert R."/>
            <person name="Binder M."/>
            <person name="Bloem J."/>
            <person name="Labutti K."/>
            <person name="Salamov A."/>
            <person name="Andreopoulos B."/>
            <person name="Baker S."/>
            <person name="Barry K."/>
            <person name="Bills G."/>
            <person name="Bluhm B."/>
            <person name="Cannon C."/>
            <person name="Castanera R."/>
            <person name="Culley D."/>
            <person name="Daum C."/>
            <person name="Ezra D."/>
            <person name="Gonzalez J."/>
            <person name="Henrissat B."/>
            <person name="Kuo A."/>
            <person name="Liang C."/>
            <person name="Lipzen A."/>
            <person name="Lutzoni F."/>
            <person name="Magnuson J."/>
            <person name="Mondo S."/>
            <person name="Nolan M."/>
            <person name="Ohm R."/>
            <person name="Pangilinan J."/>
            <person name="Park H.-J."/>
            <person name="Ramirez L."/>
            <person name="Alfaro M."/>
            <person name="Sun H."/>
            <person name="Tritt A."/>
            <person name="Yoshinaga Y."/>
            <person name="Zwiers L.-H."/>
            <person name="Turgeon B."/>
            <person name="Goodwin S."/>
            <person name="Spatafora J."/>
            <person name="Crous P."/>
            <person name="Grigoriev I."/>
        </authorList>
    </citation>
    <scope>NUCLEOTIDE SEQUENCE</scope>
    <source>
        <strain evidence="5">CBS 113979</strain>
    </source>
</reference>
<dbReference type="InterPro" id="IPR045328">
    <property type="entry name" value="Kre9/Knh1"/>
</dbReference>
<gene>
    <name evidence="5" type="ORF">K402DRAFT_392712</name>
</gene>
<dbReference type="OrthoDB" id="2432613at2759"/>
<evidence type="ECO:0000259" key="3">
    <source>
        <dbReference type="Pfam" id="PF05390"/>
    </source>
</evidence>
<name>A0A6G1H358_9PEZI</name>
<evidence type="ECO:0000256" key="2">
    <source>
        <dbReference type="SAM" id="SignalP"/>
    </source>
</evidence>
<proteinExistence type="predicted"/>
<dbReference type="AlphaFoldDB" id="A0A6G1H358"/>
<keyword evidence="1 2" id="KW-0732">Signal</keyword>
<keyword evidence="6" id="KW-1185">Reference proteome</keyword>
<dbReference type="GO" id="GO:0031505">
    <property type="term" value="P:fungal-type cell wall organization"/>
    <property type="evidence" value="ECO:0007669"/>
    <property type="project" value="TreeGrafter"/>
</dbReference>
<dbReference type="PANTHER" id="PTHR28154">
    <property type="entry name" value="CELL WALL SYNTHESIS PROTEIN KNH1-RELATED"/>
    <property type="match status" value="1"/>
</dbReference>
<accession>A0A6G1H358</accession>
<dbReference type="GO" id="GO:0005576">
    <property type="term" value="C:extracellular region"/>
    <property type="evidence" value="ECO:0007669"/>
    <property type="project" value="TreeGrafter"/>
</dbReference>
<dbReference type="Pfam" id="PF10342">
    <property type="entry name" value="Kre9_KNH"/>
    <property type="match status" value="1"/>
</dbReference>
<dbReference type="Proteomes" id="UP000800041">
    <property type="component" value="Unassembled WGS sequence"/>
</dbReference>
<sequence>MQLRLLTLLAACAPFVLADVKFTTPRAGASIPVGTLAIAWAEGSAEPPLSDLTTYSLFLCAGGNEEGTYHDVLAIVPNGNFQQGGNAAQGTITAGLGGSDKNAYFLRITSTSATGGSVTNFSPRFTLTGMTGGFDAPTKQAIAGLSGTNGPDTQNNVGAAAAGNTAGATGEFAIPFNEQTGLTRYAPMMAVPPTKITMKTKDPLFPKSSVKLATTFLPTATILTTVTAAQTYTPVMKENTVAPVAQPTDDMQKFLNRWKD</sequence>
<organism evidence="5 6">
    <name type="scientific">Aulographum hederae CBS 113979</name>
    <dbReference type="NCBI Taxonomy" id="1176131"/>
    <lineage>
        <taxon>Eukaryota</taxon>
        <taxon>Fungi</taxon>
        <taxon>Dikarya</taxon>
        <taxon>Ascomycota</taxon>
        <taxon>Pezizomycotina</taxon>
        <taxon>Dothideomycetes</taxon>
        <taxon>Pleosporomycetidae</taxon>
        <taxon>Aulographales</taxon>
        <taxon>Aulographaceae</taxon>
    </lineage>
</organism>
<dbReference type="GO" id="GO:0006078">
    <property type="term" value="P:(1-&gt;6)-beta-D-glucan biosynthetic process"/>
    <property type="evidence" value="ECO:0007669"/>
    <property type="project" value="InterPro"/>
</dbReference>
<evidence type="ECO:0000259" key="4">
    <source>
        <dbReference type="Pfam" id="PF10342"/>
    </source>
</evidence>
<dbReference type="GO" id="GO:0042546">
    <property type="term" value="P:cell wall biogenesis"/>
    <property type="evidence" value="ECO:0007669"/>
    <property type="project" value="InterPro"/>
</dbReference>
<feature type="chain" id="PRO_5026062941" evidence="2">
    <location>
        <begin position="19"/>
        <end position="260"/>
    </location>
</feature>
<feature type="domain" description="Yeast cell wall synthesis Kre9/Knh1 C-terminal" evidence="3">
    <location>
        <begin position="171"/>
        <end position="249"/>
    </location>
</feature>
<dbReference type="EMBL" id="ML977152">
    <property type="protein sequence ID" value="KAF1987450.1"/>
    <property type="molecule type" value="Genomic_DNA"/>
</dbReference>
<dbReference type="Pfam" id="PF05390">
    <property type="entry name" value="Kre9_KNH1_C"/>
    <property type="match status" value="1"/>
</dbReference>
<feature type="domain" description="Yeast cell wall synthesis Kre9/Knh1-like N-terminal" evidence="4">
    <location>
        <begin position="24"/>
        <end position="127"/>
    </location>
</feature>
<protein>
    <submittedName>
        <fullName evidence="5">Uncharacterized protein</fullName>
    </submittedName>
</protein>
<feature type="signal peptide" evidence="2">
    <location>
        <begin position="1"/>
        <end position="18"/>
    </location>
</feature>
<evidence type="ECO:0000313" key="5">
    <source>
        <dbReference type="EMBL" id="KAF1987450.1"/>
    </source>
</evidence>
<dbReference type="InterPro" id="IPR008659">
    <property type="entry name" value="Kre9/Knh1_C"/>
</dbReference>